<dbReference type="PANTHER" id="PTHR47027:SF20">
    <property type="entry name" value="REVERSE TRANSCRIPTASE-LIKE PROTEIN WITH RNA-DIRECTED DNA POLYMERASE DOMAIN"/>
    <property type="match status" value="1"/>
</dbReference>
<evidence type="ECO:0000313" key="2">
    <source>
        <dbReference type="EMBL" id="CAD5227652.1"/>
    </source>
</evidence>
<dbReference type="AlphaFoldDB" id="A0A811LKL3"/>
<dbReference type="Proteomes" id="UP000783686">
    <property type="component" value="Unassembled WGS sequence"/>
</dbReference>
<sequence length="230" mass="27394">MVWRYRTGGWRKEVKSPNDVAEAEANLEKVEKKLREMGLELNKKKTKWMGSTGIDRDQSLGLGGESIERVAAFIYLGSEISFPRNPEFEVGARARMAWSTFQRWREVLTSPRTRLRLKRKFYMTCLLPTITYGAECWSLTVKARWKLIRTVRKMERMMLGITWRDKRRSAEIRRRTGLKSASLVATEKKWNCAWKMLTAQDERWIKKIIMWIPPRQETRWKTETTMDRRI</sequence>
<comment type="caution">
    <text evidence="2">The sequence shown here is derived from an EMBL/GenBank/DDBJ whole genome shotgun (WGS) entry which is preliminary data.</text>
</comment>
<accession>A0A811LKL3</accession>
<evidence type="ECO:0000313" key="3">
    <source>
        <dbReference type="Proteomes" id="UP000614601"/>
    </source>
</evidence>
<evidence type="ECO:0008006" key="4">
    <source>
        <dbReference type="Google" id="ProtNLM"/>
    </source>
</evidence>
<evidence type="ECO:0000256" key="1">
    <source>
        <dbReference type="SAM" id="Coils"/>
    </source>
</evidence>
<name>A0A811LKL3_9BILA</name>
<keyword evidence="1" id="KW-0175">Coiled coil</keyword>
<dbReference type="OrthoDB" id="410104at2759"/>
<dbReference type="EMBL" id="CAJFCW020000006">
    <property type="protein sequence ID" value="CAG9123469.1"/>
    <property type="molecule type" value="Genomic_DNA"/>
</dbReference>
<gene>
    <name evidence="2" type="ORF">BOKJ2_LOCUS12280</name>
</gene>
<dbReference type="EMBL" id="CAJFDH010000006">
    <property type="protein sequence ID" value="CAD5227652.1"/>
    <property type="molecule type" value="Genomic_DNA"/>
</dbReference>
<reference evidence="2" key="1">
    <citation type="submission" date="2020-09" db="EMBL/GenBank/DDBJ databases">
        <authorList>
            <person name="Kikuchi T."/>
        </authorList>
    </citation>
    <scope>NUCLEOTIDE SEQUENCE</scope>
    <source>
        <strain evidence="2">SH1</strain>
    </source>
</reference>
<keyword evidence="3" id="KW-1185">Reference proteome</keyword>
<feature type="coiled-coil region" evidence="1">
    <location>
        <begin position="20"/>
        <end position="47"/>
    </location>
</feature>
<dbReference type="Proteomes" id="UP000614601">
    <property type="component" value="Unassembled WGS sequence"/>
</dbReference>
<organism evidence="2 3">
    <name type="scientific">Bursaphelenchus okinawaensis</name>
    <dbReference type="NCBI Taxonomy" id="465554"/>
    <lineage>
        <taxon>Eukaryota</taxon>
        <taxon>Metazoa</taxon>
        <taxon>Ecdysozoa</taxon>
        <taxon>Nematoda</taxon>
        <taxon>Chromadorea</taxon>
        <taxon>Rhabditida</taxon>
        <taxon>Tylenchina</taxon>
        <taxon>Tylenchomorpha</taxon>
        <taxon>Aphelenchoidea</taxon>
        <taxon>Aphelenchoididae</taxon>
        <taxon>Bursaphelenchus</taxon>
    </lineage>
</organism>
<proteinExistence type="predicted"/>
<protein>
    <recommendedName>
        <fullName evidence="4">Reverse transcriptase domain-containing protein</fullName>
    </recommendedName>
</protein>
<dbReference type="PANTHER" id="PTHR47027">
    <property type="entry name" value="REVERSE TRANSCRIPTASE DOMAIN-CONTAINING PROTEIN"/>
    <property type="match status" value="1"/>
</dbReference>